<organism evidence="12 13">
    <name type="scientific">Caenorhabditis angaria</name>
    <dbReference type="NCBI Taxonomy" id="860376"/>
    <lineage>
        <taxon>Eukaryota</taxon>
        <taxon>Metazoa</taxon>
        <taxon>Ecdysozoa</taxon>
        <taxon>Nematoda</taxon>
        <taxon>Chromadorea</taxon>
        <taxon>Rhabditida</taxon>
        <taxon>Rhabditina</taxon>
        <taxon>Rhabditomorpha</taxon>
        <taxon>Rhabditoidea</taxon>
        <taxon>Rhabditidae</taxon>
        <taxon>Peloderinae</taxon>
        <taxon>Caenorhabditis</taxon>
    </lineage>
</organism>
<evidence type="ECO:0000256" key="9">
    <source>
        <dbReference type="SAM" id="SignalP"/>
    </source>
</evidence>
<protein>
    <recommendedName>
        <fullName evidence="14">Cytochrome b561 domain-containing protein</fullName>
    </recommendedName>
</protein>
<feature type="signal peptide" evidence="9">
    <location>
        <begin position="1"/>
        <end position="21"/>
    </location>
</feature>
<dbReference type="PANTHER" id="PTHR46902">
    <property type="entry name" value="DOMON DOMAIN-CONTAINING PROTEIN FRRS1L"/>
    <property type="match status" value="1"/>
</dbReference>
<gene>
    <name evidence="12" type="ORF">CAMP_LOCUS3699</name>
</gene>
<dbReference type="AlphaFoldDB" id="A0A9P1I7S6"/>
<dbReference type="GO" id="GO:0099072">
    <property type="term" value="P:regulation of postsynaptic membrane neurotransmitter receptor levels"/>
    <property type="evidence" value="ECO:0007669"/>
    <property type="project" value="TreeGrafter"/>
</dbReference>
<keyword evidence="2" id="KW-0813">Transport</keyword>
<dbReference type="EMBL" id="CANHGI010000002">
    <property type="protein sequence ID" value="CAI5441062.1"/>
    <property type="molecule type" value="Genomic_DNA"/>
</dbReference>
<keyword evidence="9" id="KW-0732">Signal</keyword>
<feature type="transmembrane region" description="Helical" evidence="8">
    <location>
        <begin position="902"/>
        <end position="921"/>
    </location>
</feature>
<dbReference type="OrthoDB" id="5813822at2759"/>
<evidence type="ECO:0000313" key="13">
    <source>
        <dbReference type="Proteomes" id="UP001152747"/>
    </source>
</evidence>
<feature type="transmembrane region" description="Helical" evidence="8">
    <location>
        <begin position="1062"/>
        <end position="1083"/>
    </location>
</feature>
<comment type="subcellular location">
    <subcellularLocation>
        <location evidence="1">Membrane</location>
    </subcellularLocation>
</comment>
<feature type="domain" description="DOMON" evidence="10">
    <location>
        <begin position="658"/>
        <end position="786"/>
    </location>
</feature>
<feature type="domain" description="Cytochrome b561" evidence="11">
    <location>
        <begin position="787"/>
        <end position="992"/>
    </location>
</feature>
<dbReference type="PROSITE" id="PS50836">
    <property type="entry name" value="DOMON"/>
    <property type="match status" value="4"/>
</dbReference>
<dbReference type="SMART" id="SM00665">
    <property type="entry name" value="B561"/>
    <property type="match status" value="1"/>
</dbReference>
<dbReference type="InterPro" id="IPR005018">
    <property type="entry name" value="DOMON_domain"/>
</dbReference>
<keyword evidence="4" id="KW-0249">Electron transport</keyword>
<accession>A0A9P1I7S6</accession>
<keyword evidence="3 8" id="KW-0812">Transmembrane</keyword>
<dbReference type="Proteomes" id="UP001152747">
    <property type="component" value="Unassembled WGS sequence"/>
</dbReference>
<dbReference type="InterPro" id="IPR042789">
    <property type="entry name" value="FRRS1L"/>
</dbReference>
<evidence type="ECO:0000256" key="8">
    <source>
        <dbReference type="SAM" id="Phobius"/>
    </source>
</evidence>
<keyword evidence="13" id="KW-1185">Reference proteome</keyword>
<evidence type="ECO:0000259" key="11">
    <source>
        <dbReference type="PROSITE" id="PS50939"/>
    </source>
</evidence>
<dbReference type="InterPro" id="IPR006593">
    <property type="entry name" value="Cyt_b561/ferric_Rdtase_TM"/>
</dbReference>
<evidence type="ECO:0000256" key="7">
    <source>
        <dbReference type="SAM" id="MobiDB-lite"/>
    </source>
</evidence>
<dbReference type="Gene3D" id="1.20.120.1770">
    <property type="match status" value="1"/>
</dbReference>
<proteinExistence type="predicted"/>
<feature type="transmembrane region" description="Helical" evidence="8">
    <location>
        <begin position="871"/>
        <end position="890"/>
    </location>
</feature>
<dbReference type="GO" id="GO:1900449">
    <property type="term" value="P:regulation of glutamate receptor signaling pathway"/>
    <property type="evidence" value="ECO:0007669"/>
    <property type="project" value="InterPro"/>
</dbReference>
<comment type="caution">
    <text evidence="12">The sequence shown here is derived from an EMBL/GenBank/DDBJ whole genome shotgun (WGS) entry which is preliminary data.</text>
</comment>
<feature type="domain" description="DOMON" evidence="10">
    <location>
        <begin position="275"/>
        <end position="405"/>
    </location>
</feature>
<feature type="domain" description="DOMON" evidence="10">
    <location>
        <begin position="45"/>
        <end position="171"/>
    </location>
</feature>
<keyword evidence="5 8" id="KW-1133">Transmembrane helix</keyword>
<feature type="transmembrane region" description="Helical" evidence="8">
    <location>
        <begin position="968"/>
        <end position="991"/>
    </location>
</feature>
<evidence type="ECO:0000256" key="6">
    <source>
        <dbReference type="ARBA" id="ARBA00023136"/>
    </source>
</evidence>
<feature type="transmembrane region" description="Helical" evidence="8">
    <location>
        <begin position="825"/>
        <end position="850"/>
    </location>
</feature>
<name>A0A9P1I7S6_9PELO</name>
<feature type="compositionally biased region" description="Polar residues" evidence="7">
    <location>
        <begin position="1024"/>
        <end position="1038"/>
    </location>
</feature>
<evidence type="ECO:0000256" key="4">
    <source>
        <dbReference type="ARBA" id="ARBA00022982"/>
    </source>
</evidence>
<dbReference type="PROSITE" id="PS50939">
    <property type="entry name" value="CYTOCHROME_B561"/>
    <property type="match status" value="1"/>
</dbReference>
<feature type="transmembrane region" description="Helical" evidence="8">
    <location>
        <begin position="942"/>
        <end position="962"/>
    </location>
</feature>
<dbReference type="Pfam" id="PF03351">
    <property type="entry name" value="DOMON"/>
    <property type="match status" value="4"/>
</dbReference>
<evidence type="ECO:0000256" key="2">
    <source>
        <dbReference type="ARBA" id="ARBA00022448"/>
    </source>
</evidence>
<evidence type="ECO:0000256" key="5">
    <source>
        <dbReference type="ARBA" id="ARBA00022989"/>
    </source>
</evidence>
<evidence type="ECO:0000313" key="12">
    <source>
        <dbReference type="EMBL" id="CAI5441062.1"/>
    </source>
</evidence>
<dbReference type="GO" id="GO:0016020">
    <property type="term" value="C:membrane"/>
    <property type="evidence" value="ECO:0007669"/>
    <property type="project" value="UniProtKB-SubCell"/>
</dbReference>
<sequence>MWTGSVLWLLFCFLLIQQSHAHFDGSQCGKSKSCHIPTTCPEKCHGMGAAWKLLDDDSLELELFVNSNTSTGRYVAIGFSDDDKMGNEPVIECSSLGDEPISMKFSFDKVKGKGNQRIPGDFSEYFTKSRNEFHDGMIYCKSIVKISGHPEVANIFKHDPTRQYNLLLVNGLTKPDGISYHKGKQDAIAPKMLLSNTSYGAITPTQTEESPDFDISSAELQSETGTLEISASPAKLQKAAAISPKTLGPFDSSSCGKSKGCTQPIGDQCYGEQGEGLGGSYRILSENQIEFEIFGPVNVNISQNVYVAMGFSNDTKMNDISVIECSKMPGETNPTMKFSYNQGFENVRIDNEPTYRAKLINLTSSSIQDAQIYCKGIVNVGGSSDNSRVFKWDSTQRYYLLFASGPTDASGLHHHTGDCTSGSQIFLDQVEPMFDSSQCSKSKACFTPTDCGDDNNCNSIQASWKIVDSEHIEVELTGNVNGTNSYIALGFSTNGKMGNASVIDCSSFAGNKHSMSFSYNLVNGHYFNLRPTADLSNLIANERTVLADGVLYCTAVFKVVGDENDPAIFKYDPKQEYNLLLATGTTKVNRTVVGLNYHFTKRSLSTPQLLSQIAITTTTPPPPSGDIVVRQKRQTSSSQATFDSSTCGTTKACYTPSADATIAYKLADNNQDLELEISSTQASANGVYTAVGFGSASEMGPASVVECSALQGQALSMKFSANEARTNVRISGEETIRSQLMSNVETSYVDGKIYCKATIKGGGSSANSQIFNFQPDNKYYLLVAKGAASSSGLNYHGPNDRWISSQRLLSDTGAGNAGGKSTTLLILHAVFMTVAWLVMVPIAVIFARVLRASWPNTKPGGLLIWFQIHRAANLIAIALMIAAFVCILIYKNWKFPTEGWGGAHAITGVIALVLGWLQPIISVFRCGPADKLRPIFNITHRAIGVVALCLATTAIAIAGYHFTPTRNVVQLVLALIPITVLFGVSYFFLVFNSCLEKSQENLASNSTAPQNHSNRPNVVRVEPSSKSQTATTWTLNGSSNSEEDAIVATPQRIVWPHRFREFIVYAAVLVFIAIGAILSTFFANAF</sequence>
<evidence type="ECO:0008006" key="14">
    <source>
        <dbReference type="Google" id="ProtNLM"/>
    </source>
</evidence>
<dbReference type="CDD" id="cd08760">
    <property type="entry name" value="Cyt_b561_FRRS1_like"/>
    <property type="match status" value="1"/>
</dbReference>
<reference evidence="12" key="1">
    <citation type="submission" date="2022-11" db="EMBL/GenBank/DDBJ databases">
        <authorList>
            <person name="Kikuchi T."/>
        </authorList>
    </citation>
    <scope>NUCLEOTIDE SEQUENCE</scope>
    <source>
        <strain evidence="12">PS1010</strain>
    </source>
</reference>
<feature type="chain" id="PRO_5040332441" description="Cytochrome b561 domain-containing protein" evidence="9">
    <location>
        <begin position="22"/>
        <end position="1086"/>
    </location>
</feature>
<dbReference type="PANTHER" id="PTHR46902:SF1">
    <property type="entry name" value="DOMON DOMAIN-CONTAINING PROTEIN FRRS1L"/>
    <property type="match status" value="1"/>
</dbReference>
<evidence type="ECO:0000256" key="1">
    <source>
        <dbReference type="ARBA" id="ARBA00004370"/>
    </source>
</evidence>
<dbReference type="SMART" id="SM00664">
    <property type="entry name" value="DoH"/>
    <property type="match status" value="4"/>
</dbReference>
<feature type="compositionally biased region" description="Polar residues" evidence="7">
    <location>
        <begin position="1004"/>
        <end position="1016"/>
    </location>
</feature>
<evidence type="ECO:0000259" key="10">
    <source>
        <dbReference type="PROSITE" id="PS50836"/>
    </source>
</evidence>
<keyword evidence="6 8" id="KW-0472">Membrane</keyword>
<feature type="domain" description="DOMON" evidence="10">
    <location>
        <begin position="458"/>
        <end position="584"/>
    </location>
</feature>
<dbReference type="Pfam" id="PF03188">
    <property type="entry name" value="Cytochrom_B561"/>
    <property type="match status" value="1"/>
</dbReference>
<evidence type="ECO:0000256" key="3">
    <source>
        <dbReference type="ARBA" id="ARBA00022692"/>
    </source>
</evidence>
<feature type="region of interest" description="Disordered" evidence="7">
    <location>
        <begin position="1004"/>
        <end position="1038"/>
    </location>
</feature>